<evidence type="ECO:0000313" key="1">
    <source>
        <dbReference type="EMBL" id="GAH89835.1"/>
    </source>
</evidence>
<protein>
    <submittedName>
        <fullName evidence="1">Uncharacterized protein</fullName>
    </submittedName>
</protein>
<comment type="caution">
    <text evidence="1">The sequence shown here is derived from an EMBL/GenBank/DDBJ whole genome shotgun (WGS) entry which is preliminary data.</text>
</comment>
<gene>
    <name evidence="1" type="ORF">S06H3_05528</name>
</gene>
<name>X1K884_9ZZZZ</name>
<dbReference type="AlphaFoldDB" id="X1K884"/>
<reference evidence="1" key="1">
    <citation type="journal article" date="2014" name="Front. Microbiol.">
        <title>High frequency of phylogenetically diverse reductive dehalogenase-homologous genes in deep subseafloor sedimentary metagenomes.</title>
        <authorList>
            <person name="Kawai M."/>
            <person name="Futagami T."/>
            <person name="Toyoda A."/>
            <person name="Takaki Y."/>
            <person name="Nishi S."/>
            <person name="Hori S."/>
            <person name="Arai W."/>
            <person name="Tsubouchi T."/>
            <person name="Morono Y."/>
            <person name="Uchiyama I."/>
            <person name="Ito T."/>
            <person name="Fujiyama A."/>
            <person name="Inagaki F."/>
            <person name="Takami H."/>
        </authorList>
    </citation>
    <scope>NUCLEOTIDE SEQUENCE</scope>
    <source>
        <strain evidence="1">Expedition CK06-06</strain>
    </source>
</reference>
<organism evidence="1">
    <name type="scientific">marine sediment metagenome</name>
    <dbReference type="NCBI Taxonomy" id="412755"/>
    <lineage>
        <taxon>unclassified sequences</taxon>
        <taxon>metagenomes</taxon>
        <taxon>ecological metagenomes</taxon>
    </lineage>
</organism>
<accession>X1K884</accession>
<dbReference type="EMBL" id="BARV01002059">
    <property type="protein sequence ID" value="GAH89835.1"/>
    <property type="molecule type" value="Genomic_DNA"/>
</dbReference>
<sequence length="50" mass="5825">MGTWADARWAIAFYGKHSFKLLPDKDELLKTYWDIPQRQIETSVVLGLNT</sequence>
<proteinExistence type="predicted"/>